<name>A0ACC3AJN7_9EURO</name>
<accession>A0ACC3AJN7</accession>
<gene>
    <name evidence="1" type="primary">ATG2</name>
    <name evidence="1" type="ORF">H2198_000549</name>
</gene>
<proteinExistence type="predicted"/>
<comment type="caution">
    <text evidence="1">The sequence shown here is derived from an EMBL/GenBank/DDBJ whole genome shotgun (WGS) entry which is preliminary data.</text>
</comment>
<evidence type="ECO:0000313" key="1">
    <source>
        <dbReference type="EMBL" id="KAJ9664046.1"/>
    </source>
</evidence>
<evidence type="ECO:0000313" key="2">
    <source>
        <dbReference type="Proteomes" id="UP001172386"/>
    </source>
</evidence>
<dbReference type="Proteomes" id="UP001172386">
    <property type="component" value="Unassembled WGS sequence"/>
</dbReference>
<reference evidence="1" key="1">
    <citation type="submission" date="2022-10" db="EMBL/GenBank/DDBJ databases">
        <title>Culturing micro-colonial fungi from biological soil crusts in the Mojave desert and describing Neophaeococcomyces mojavensis, and introducing the new genera and species Taxawa tesnikishii.</title>
        <authorList>
            <person name="Kurbessoian T."/>
            <person name="Stajich J.E."/>
        </authorList>
    </citation>
    <scope>NUCLEOTIDE SEQUENCE</scope>
    <source>
        <strain evidence="1">JES_112</strain>
    </source>
</reference>
<keyword evidence="2" id="KW-1185">Reference proteome</keyword>
<sequence>MAYFLPSYFQKRLLRYALSRLDFIESEALDLDNLGFTIGQRSVIELKNVGIKVAKVIEKLDLPPTIIPKHASIRVLRVTIPADLHVSGIEVEVDGVNVSVDVDHTTAHDEGKRPRSRETKGPNHRDVVNRPRIATNTIHDPGGPQASTLLPTSEDLAASFLEVEPDTEKQELKAAVASRSTYLQQSNPSLDRSLSDDGTGMPEGFSLPGFVATFFAGIADRLSVTFKHIVVSLCLRIDNDQQATEDLKLILKVEEISLEGLRLPKEANATTDIRRSFRIAGVELLIACDGDTLVRKSTVSSPKLSKSRSTTSAASRSGLHDAIHPAHSSQSAKLHAHDSPPNSSTTSSQAGEFGLAMHDSLLDSSQIFDSRFPPSENASSPGSPELSRLSPTAGRDQSAQKQLSGPPSLSSSSRSDGEDTGTNDLAESKVFSHDEAESMFMSAMSNVQSSAERMPGGFDTTRSTNHGDDLADSISSQASHEDTEIADAGERMSHSVITPERPPTSTIGNENTGLDKSMPGDLNSPDQVVKRVLRINGVTLRLPTKSVPSTRSLQEQGVVHKQSDQRGRVMSGSRTTAPASHTRNDSVQSVYGIPRDQDVELEGLSCYEVTVGDVEFATDVALCHLMAKAASQASRIFDQTPTDSPLTSSSKQQDLSAKIFVQSVALNLMENMPDISSITQQRIPTESTFDLQHDEPPVLQLQILKVRLELAKQDGKLDQRLSVHRLGLNHEAEKIISFFDPSSLQESFVASSVMIEPDDLVVRQVGNRVDISVKPMHIMLDLLVLDDVLSRSGGLSSLLDLGSSIASTGTVKGERPRSAAGPIRRRSVHFNDSNAEAQPSRINEDGLKLNVRISASIIDLVGSESSMQIKSSAIKLIYRTDRLRTNISSISIRGPLVPKTPSAEIVSLRISDLELVYLDTPLEEDLDRLLSILAPSSDKYEQDDDIMFDTLLRQRRKGGVLRLSVKDLQLSTVGLAWTHRLTKLGEEISKLSTVTKYLPEDDRPGVLTFALISRLEARLEVDKQFGPLTLRTNLLEAAHISVPSLMAAQISSLNLFRGTSEPIIRELIPNMQESTIMGPHMLMCRFIADEMEPTVKLKMSNACLEYSVTLLLAVTQLGESIQAGLAQEPKPLSPRASDISTTSSEASDFARKVKLSFALRSTAVSLKPLDLPSCGLFLFTDAVLGYGTKHQTILATVEINKASIMIIDDVAKIGHEATGADPKLYFDQNDQVQELVKSGFVPVGSISAASADVKITEDKLTQKQFVDIEFRNNLLFLETCADSTQTLFQILGGLAPPAPPSKVEKYRTEQRNIVPIEDLLASFTGNAFVSEKGPQLGLQVQDDNNTPIASTQMHPATYINEPRANIEDEDDETFLNDLYISHAEDAEQGGTMESSTMSKSAKSSISGSLHIAPVNITAEDESPLAQSIMVHSLIDFRDDHFMHKTSVGGTAHRWDSTKNTYGMGSEVTVQQSPLKLRVRDVHIIWNLFDGYDWQNTRDVVTQAVRDLEDRAYEKQRRRDSRRSPASEDEDESVIGDVLFNSIYISIPTNKDPRELTNAINMELGDGVSETGSYTTSTTITAATSKRHSSSRYKPKKLRLNRSKQHKMTFELEGLAADFLVFPPDSGEVESSVDVRVRKLEIFDHIPTSTWKKFATYMHDAGEREVGTDMVHIELLNVKPVADLAASEMVMKVTVLPLRLHVDQDALDFLTRFFEFKDERIPPSTSPSNPPFLQRVEVNPVKLRLDFKPKRVDYAALKSGRTTEFMNFIVLDRADILLRRIILYGVSGFDRLGIMLNNIWTPDVRNNQLPTVLAGLAPVRSLVDVGSGVRDLIAVPIREYKKDGRIVRSIQKGAIAFAKTTTTELVNLGAKLAIGTQTALQNVEGVLAPHNQQSHHQTGFGSDSDDDDHQKVISNYADQPLGIVQGLRHAYASLERDLLLAKDAIVAVPGEIIAEGSATGAAKVVLKQSPTIILRPAIGVTKAMGQAFLGAGNTLDKQNRRRIEDKYKRY</sequence>
<dbReference type="EMBL" id="JAPDRQ010000005">
    <property type="protein sequence ID" value="KAJ9664046.1"/>
    <property type="molecule type" value="Genomic_DNA"/>
</dbReference>
<organism evidence="1 2">
    <name type="scientific">Neophaeococcomyces mojaviensis</name>
    <dbReference type="NCBI Taxonomy" id="3383035"/>
    <lineage>
        <taxon>Eukaryota</taxon>
        <taxon>Fungi</taxon>
        <taxon>Dikarya</taxon>
        <taxon>Ascomycota</taxon>
        <taxon>Pezizomycotina</taxon>
        <taxon>Eurotiomycetes</taxon>
        <taxon>Chaetothyriomycetidae</taxon>
        <taxon>Chaetothyriales</taxon>
        <taxon>Chaetothyriales incertae sedis</taxon>
        <taxon>Neophaeococcomyces</taxon>
    </lineage>
</organism>
<protein>
    <submittedName>
        <fullName evidence="1">Autophagy- protein 2</fullName>
    </submittedName>
</protein>